<sequence length="138" mass="15204">MIGYFRQFSLAIAIATLLPVFSILPDGAVATPRNQPRGCLDRTMVNNNGIVREEYQAGHFVLSDGRGSHINVRANPSVNSPIRYVAPFRRGVSVSRQVVGKDGYCWIQVEGGIWDEAGIKIIGSFSGWVRGDLLRQET</sequence>
<comment type="caution">
    <text evidence="1">The sequence shown here is derived from an EMBL/GenBank/DDBJ whole genome shotgun (WGS) entry which is preliminary data.</text>
</comment>
<organism evidence="1 2">
    <name type="scientific">Limnofasciculus baicalensis BBK-W-15</name>
    <dbReference type="NCBI Taxonomy" id="2699891"/>
    <lineage>
        <taxon>Bacteria</taxon>
        <taxon>Bacillati</taxon>
        <taxon>Cyanobacteriota</taxon>
        <taxon>Cyanophyceae</taxon>
        <taxon>Coleofasciculales</taxon>
        <taxon>Coleofasciculaceae</taxon>
        <taxon>Limnofasciculus</taxon>
        <taxon>Limnofasciculus baicalensis</taxon>
    </lineage>
</organism>
<protein>
    <recommendedName>
        <fullName evidence="3">SH3b domain-containing protein</fullName>
    </recommendedName>
</protein>
<evidence type="ECO:0000313" key="1">
    <source>
        <dbReference type="EMBL" id="MCP2732138.1"/>
    </source>
</evidence>
<gene>
    <name evidence="1" type="ORF">NJ959_27285</name>
</gene>
<proteinExistence type="predicted"/>
<accession>A0AAE3GYF1</accession>
<evidence type="ECO:0000313" key="2">
    <source>
        <dbReference type="Proteomes" id="UP001204953"/>
    </source>
</evidence>
<keyword evidence="2" id="KW-1185">Reference proteome</keyword>
<dbReference type="Proteomes" id="UP001204953">
    <property type="component" value="Unassembled WGS sequence"/>
</dbReference>
<reference evidence="1" key="1">
    <citation type="submission" date="2022-06" db="EMBL/GenBank/DDBJ databases">
        <title>New cyanobacteria of genus Symplocastrum in benthos of Lake Baikal.</title>
        <authorList>
            <person name="Sorokovikova E."/>
            <person name="Tikhonova I."/>
            <person name="Krasnopeev A."/>
            <person name="Evseev P."/>
            <person name="Gladkikh A."/>
            <person name="Belykh O."/>
        </authorList>
    </citation>
    <scope>NUCLEOTIDE SEQUENCE</scope>
    <source>
        <strain evidence="1">BBK-W-15</strain>
    </source>
</reference>
<evidence type="ECO:0008006" key="3">
    <source>
        <dbReference type="Google" id="ProtNLM"/>
    </source>
</evidence>
<dbReference type="AlphaFoldDB" id="A0AAE3GYF1"/>
<dbReference type="RefSeq" id="WP_254014863.1">
    <property type="nucleotide sequence ID" value="NZ_JAMZMM010000489.1"/>
</dbReference>
<dbReference type="EMBL" id="JAMZMM010000489">
    <property type="protein sequence ID" value="MCP2732138.1"/>
    <property type="molecule type" value="Genomic_DNA"/>
</dbReference>
<name>A0AAE3GYF1_9CYAN</name>